<name>A0ABW3CDA6_9ACTN</name>
<evidence type="ECO:0000313" key="2">
    <source>
        <dbReference type="Proteomes" id="UP001597083"/>
    </source>
</evidence>
<keyword evidence="2" id="KW-1185">Reference proteome</keyword>
<accession>A0ABW3CDA6</accession>
<evidence type="ECO:0000313" key="1">
    <source>
        <dbReference type="EMBL" id="MFD0851522.1"/>
    </source>
</evidence>
<comment type="caution">
    <text evidence="1">The sequence shown here is derived from an EMBL/GenBank/DDBJ whole genome shotgun (WGS) entry which is preliminary data.</text>
</comment>
<dbReference type="EMBL" id="JBHTIR010000548">
    <property type="protein sequence ID" value="MFD0851522.1"/>
    <property type="molecule type" value="Genomic_DNA"/>
</dbReference>
<protein>
    <submittedName>
        <fullName evidence="1">Uncharacterized protein</fullName>
    </submittedName>
</protein>
<proteinExistence type="predicted"/>
<gene>
    <name evidence="1" type="ORF">ACFQ07_04795</name>
</gene>
<dbReference type="Proteomes" id="UP001597083">
    <property type="component" value="Unassembled WGS sequence"/>
</dbReference>
<feature type="non-terminal residue" evidence="1">
    <location>
        <position position="1"/>
    </location>
</feature>
<reference evidence="2" key="1">
    <citation type="journal article" date="2019" name="Int. J. Syst. Evol. Microbiol.">
        <title>The Global Catalogue of Microorganisms (GCM) 10K type strain sequencing project: providing services to taxonomists for standard genome sequencing and annotation.</title>
        <authorList>
            <consortium name="The Broad Institute Genomics Platform"/>
            <consortium name="The Broad Institute Genome Sequencing Center for Infectious Disease"/>
            <person name="Wu L."/>
            <person name="Ma J."/>
        </authorList>
    </citation>
    <scope>NUCLEOTIDE SEQUENCE [LARGE SCALE GENOMIC DNA]</scope>
    <source>
        <strain evidence="2">JCM 31696</strain>
    </source>
</reference>
<sequence>SPHARDRLAEARTITDGNPVAGTIVERAQALLDKDHDRLLATKDAFDKAGCHYQSARTLVLTGGSPE</sequence>
<organism evidence="1 2">
    <name type="scientific">Actinomadura adrarensis</name>
    <dbReference type="NCBI Taxonomy" id="1819600"/>
    <lineage>
        <taxon>Bacteria</taxon>
        <taxon>Bacillati</taxon>
        <taxon>Actinomycetota</taxon>
        <taxon>Actinomycetes</taxon>
        <taxon>Streptosporangiales</taxon>
        <taxon>Thermomonosporaceae</taxon>
        <taxon>Actinomadura</taxon>
    </lineage>
</organism>